<feature type="compositionally biased region" description="Low complexity" evidence="1">
    <location>
        <begin position="313"/>
        <end position="333"/>
    </location>
</feature>
<evidence type="ECO:0000313" key="3">
    <source>
        <dbReference type="Proteomes" id="UP000185511"/>
    </source>
</evidence>
<dbReference type="EMBL" id="CP016076">
    <property type="protein sequence ID" value="APU15503.1"/>
    <property type="molecule type" value="Genomic_DNA"/>
</dbReference>
<dbReference type="KEGG" id="acad:UA74_17365"/>
<name>A0AAC9PSV7_9PSEU</name>
<keyword evidence="3" id="KW-1185">Reference proteome</keyword>
<feature type="compositionally biased region" description="Gly residues" evidence="1">
    <location>
        <begin position="334"/>
        <end position="346"/>
    </location>
</feature>
<dbReference type="AlphaFoldDB" id="A0AAC9PSV7"/>
<dbReference type="InterPro" id="IPR051344">
    <property type="entry name" value="Vgb"/>
</dbReference>
<sequence>MSAEAFAQPSRFAAAGHSGPTSTRWKIRRLNRPNRLWGSNGVAFGPDGRLYVAQFLAGQISAVDVASGDVEVIVPADGVVQAPDDLAFGADGSMYITDLVPGRVWRRDPRGEFSLVSDQLRVPNGITCVGDRLFVNEMTIDGRLVELFPDGGEPRVLTDGLVMGNAMQLGPDGCLYYPHMLTDQVFRIPLEGGEPELVADEVHEPVAVRFDRGGVLFVLSRGAAGLVTGVDLAGTGSRTVVASGVTGLDNAAFDDENRMFVSSYASGGIAELHVDGRTRDVVPQGLDGPFGVAVGGDGTVYAADHYRLASPADAASPAEPASPVDSASAAVSAGHGGSGSAGGPGGPAVLDGSRSRAGEPGGVRTREMMIFVHGVAAAEGLLHVSSQYGRLCTYDPVARTVRVRADGLDRPAGLAVRGDGSLVVAETGTGRVLAVDEDDVVTVLADGLDHPVDVAFDDRQRCHVSDAGRGAVFRLDDGEAVLVADDLGAPQGLAIRGDELFVVETEHRRLRAISLSTGEHRIDAEDLPVGLPPGITRAEPALFCHGMPGLPRQFTGLAVDRDGALYLSANGEGSVLRLTPRPAASSEG</sequence>
<evidence type="ECO:0000313" key="2">
    <source>
        <dbReference type="EMBL" id="APU15503.1"/>
    </source>
</evidence>
<dbReference type="SUPFAM" id="SSF63825">
    <property type="entry name" value="YWTD domain"/>
    <property type="match status" value="1"/>
</dbReference>
<feature type="region of interest" description="Disordered" evidence="1">
    <location>
        <begin position="313"/>
        <end position="361"/>
    </location>
</feature>
<dbReference type="Proteomes" id="UP000185511">
    <property type="component" value="Chromosome"/>
</dbReference>
<accession>A0AAC9PSV7</accession>
<dbReference type="RefSeq" id="WP_075764925.1">
    <property type="nucleotide sequence ID" value="NZ_CP016076.1"/>
</dbReference>
<dbReference type="SUPFAM" id="SSF63829">
    <property type="entry name" value="Calcium-dependent phosphotriesterase"/>
    <property type="match status" value="1"/>
</dbReference>
<feature type="region of interest" description="Disordered" evidence="1">
    <location>
        <begin position="1"/>
        <end position="24"/>
    </location>
</feature>
<dbReference type="Gene3D" id="2.120.10.30">
    <property type="entry name" value="TolB, C-terminal domain"/>
    <property type="match status" value="3"/>
</dbReference>
<dbReference type="InterPro" id="IPR011042">
    <property type="entry name" value="6-blade_b-propeller_TolB-like"/>
</dbReference>
<reference evidence="3" key="1">
    <citation type="submission" date="2016-06" db="EMBL/GenBank/DDBJ databases">
        <title>Complete genome sequence of Actinoalloteichus fjordicus DSM 46855 (=ADI127-17), type strain of the new species Actinoalloteichus fjordicus.</title>
        <authorList>
            <person name="Ruckert C."/>
            <person name="Nouioui I."/>
            <person name="Willmese J."/>
            <person name="van Wezel G."/>
            <person name="Klenk H.-P."/>
            <person name="Kalinowski J."/>
            <person name="Zotchev S.B."/>
        </authorList>
    </citation>
    <scope>NUCLEOTIDE SEQUENCE [LARGE SCALE GENOMIC DNA]</scope>
    <source>
        <strain evidence="3">ADI127-7</strain>
    </source>
</reference>
<evidence type="ECO:0000256" key="1">
    <source>
        <dbReference type="SAM" id="MobiDB-lite"/>
    </source>
</evidence>
<dbReference type="PANTHER" id="PTHR40274">
    <property type="entry name" value="VIRGINIAMYCIN B LYASE"/>
    <property type="match status" value="1"/>
</dbReference>
<dbReference type="SUPFAM" id="SSF101898">
    <property type="entry name" value="NHL repeat"/>
    <property type="match status" value="1"/>
</dbReference>
<protein>
    <submittedName>
        <fullName evidence="2">Gluconolactonase</fullName>
    </submittedName>
</protein>
<dbReference type="PANTHER" id="PTHR40274:SF4">
    <property type="entry name" value="BLL1406 PROTEIN"/>
    <property type="match status" value="1"/>
</dbReference>
<proteinExistence type="predicted"/>
<organism evidence="2 3">
    <name type="scientific">Actinoalloteichus fjordicus</name>
    <dbReference type="NCBI Taxonomy" id="1612552"/>
    <lineage>
        <taxon>Bacteria</taxon>
        <taxon>Bacillati</taxon>
        <taxon>Actinomycetota</taxon>
        <taxon>Actinomycetes</taxon>
        <taxon>Pseudonocardiales</taxon>
        <taxon>Pseudonocardiaceae</taxon>
        <taxon>Actinoalloteichus</taxon>
    </lineage>
</organism>
<gene>
    <name evidence="2" type="ORF">UA74_17365</name>
</gene>